<keyword evidence="8" id="KW-1185">Reference proteome</keyword>
<feature type="compositionally biased region" description="Basic and acidic residues" evidence="5">
    <location>
        <begin position="128"/>
        <end position="146"/>
    </location>
</feature>
<dbReference type="CDD" id="cd22404">
    <property type="entry name" value="KH-I_MASK"/>
    <property type="match status" value="1"/>
</dbReference>
<dbReference type="InterPro" id="IPR004087">
    <property type="entry name" value="KH_dom"/>
</dbReference>
<feature type="non-terminal residue" evidence="7">
    <location>
        <position position="300"/>
    </location>
</feature>
<protein>
    <recommendedName>
        <fullName evidence="6">K Homology domain-containing protein</fullName>
    </recommendedName>
</protein>
<evidence type="ECO:0000256" key="5">
    <source>
        <dbReference type="SAM" id="MobiDB-lite"/>
    </source>
</evidence>
<gene>
    <name evidence="7" type="ORF">LSINAPIS_LOCUS14635</name>
</gene>
<dbReference type="GO" id="GO:0005737">
    <property type="term" value="C:cytoplasm"/>
    <property type="evidence" value="ECO:0007669"/>
    <property type="project" value="TreeGrafter"/>
</dbReference>
<dbReference type="InterPro" id="IPR047373">
    <property type="entry name" value="KH-I_MASK"/>
</dbReference>
<dbReference type="GO" id="GO:0045087">
    <property type="term" value="P:innate immune response"/>
    <property type="evidence" value="ECO:0007669"/>
    <property type="project" value="TreeGrafter"/>
</dbReference>
<feature type="compositionally biased region" description="Polar residues" evidence="5">
    <location>
        <begin position="51"/>
        <end position="62"/>
    </location>
</feature>
<dbReference type="Gene3D" id="3.30.1370.10">
    <property type="entry name" value="K Homology domain, type 1"/>
    <property type="match status" value="1"/>
</dbReference>
<dbReference type="InterPro" id="IPR004088">
    <property type="entry name" value="KH_dom_type_1"/>
</dbReference>
<keyword evidence="2" id="KW-0040">ANK repeat</keyword>
<feature type="domain" description="K Homology" evidence="6">
    <location>
        <begin position="220"/>
        <end position="290"/>
    </location>
</feature>
<dbReference type="Proteomes" id="UP000324832">
    <property type="component" value="Unassembled WGS sequence"/>
</dbReference>
<organism evidence="7 8">
    <name type="scientific">Leptidea sinapis</name>
    <dbReference type="NCBI Taxonomy" id="189913"/>
    <lineage>
        <taxon>Eukaryota</taxon>
        <taxon>Metazoa</taxon>
        <taxon>Ecdysozoa</taxon>
        <taxon>Arthropoda</taxon>
        <taxon>Hexapoda</taxon>
        <taxon>Insecta</taxon>
        <taxon>Pterygota</taxon>
        <taxon>Neoptera</taxon>
        <taxon>Endopterygota</taxon>
        <taxon>Lepidoptera</taxon>
        <taxon>Glossata</taxon>
        <taxon>Ditrysia</taxon>
        <taxon>Papilionoidea</taxon>
        <taxon>Pieridae</taxon>
        <taxon>Dismorphiinae</taxon>
        <taxon>Leptidea</taxon>
    </lineage>
</organism>
<feature type="non-terminal residue" evidence="7">
    <location>
        <position position="1"/>
    </location>
</feature>
<keyword evidence="3" id="KW-0175">Coiled coil</keyword>
<evidence type="ECO:0000313" key="7">
    <source>
        <dbReference type="EMBL" id="VVD05010.1"/>
    </source>
</evidence>
<evidence type="ECO:0000256" key="2">
    <source>
        <dbReference type="ARBA" id="ARBA00023043"/>
    </source>
</evidence>
<dbReference type="AlphaFoldDB" id="A0A5E4R6P6"/>
<dbReference type="GO" id="GO:0003723">
    <property type="term" value="F:RNA binding"/>
    <property type="evidence" value="ECO:0007669"/>
    <property type="project" value="UniProtKB-UniRule"/>
</dbReference>
<feature type="compositionally biased region" description="Basic and acidic residues" evidence="5">
    <location>
        <begin position="35"/>
        <end position="46"/>
    </location>
</feature>
<dbReference type="Pfam" id="PF00013">
    <property type="entry name" value="KH_1"/>
    <property type="match status" value="1"/>
</dbReference>
<keyword evidence="4" id="KW-0694">RNA-binding</keyword>
<name>A0A5E4R6P6_9NEOP</name>
<dbReference type="InterPro" id="IPR036612">
    <property type="entry name" value="KH_dom_type_1_sf"/>
</dbReference>
<dbReference type="GO" id="GO:0010468">
    <property type="term" value="P:regulation of gene expression"/>
    <property type="evidence" value="ECO:0007669"/>
    <property type="project" value="UniProtKB-ARBA"/>
</dbReference>
<feature type="compositionally biased region" description="Basic and acidic residues" evidence="5">
    <location>
        <begin position="91"/>
        <end position="116"/>
    </location>
</feature>
<sequence length="300" mass="32949">RKLQEENDKNTYCEKELDEEDGDDADVDADDGDTEREHEPVAKEEGDSGIDANSQGSCSSSDVKIPPATSKSKKKKREEKEKSSTPASTKKQTDKLKSKETKESSVKCCEKKEKENVAPISPPATPHKLPERRAHDKKDKKEEDAKSITVQSLNKYGNGSRKSQVFESSRLTAEKDDDTIDKTKILYTHQWETEIKNTSPKSITAASGVTRREDGWKEVVRNCKKVSVASHAISRVIGRAGSNINAIRSATGAHIEVDKQTKGQGERIITIKGSTEATKQAASLIAAMIRDPEADIAALV</sequence>
<evidence type="ECO:0000256" key="1">
    <source>
        <dbReference type="ARBA" id="ARBA00022737"/>
    </source>
</evidence>
<feature type="compositionally biased region" description="Acidic residues" evidence="5">
    <location>
        <begin position="16"/>
        <end position="34"/>
    </location>
</feature>
<feature type="region of interest" description="Disordered" evidence="5">
    <location>
        <begin position="1"/>
        <end position="164"/>
    </location>
</feature>
<dbReference type="SUPFAM" id="SSF54791">
    <property type="entry name" value="Eukaryotic type KH-domain (KH-domain type I)"/>
    <property type="match status" value="1"/>
</dbReference>
<evidence type="ECO:0000256" key="3">
    <source>
        <dbReference type="ARBA" id="ARBA00023054"/>
    </source>
</evidence>
<feature type="compositionally biased region" description="Polar residues" evidence="5">
    <location>
        <begin position="148"/>
        <end position="164"/>
    </location>
</feature>
<dbReference type="PANTHER" id="PTHR23206">
    <property type="entry name" value="MASK PROTEIN"/>
    <property type="match status" value="1"/>
</dbReference>
<proteinExistence type="predicted"/>
<accession>A0A5E4R6P6</accession>
<feature type="compositionally biased region" description="Basic and acidic residues" evidence="5">
    <location>
        <begin position="1"/>
        <end position="15"/>
    </location>
</feature>
<dbReference type="PANTHER" id="PTHR23206:SF8">
    <property type="entry name" value="ANKYRIN REPEAT AND KH DOMAIN-CONTAINING 1"/>
    <property type="match status" value="1"/>
</dbReference>
<dbReference type="InterPro" id="IPR051631">
    <property type="entry name" value="Ankyrin-KH/SAM_domain"/>
</dbReference>
<dbReference type="PROSITE" id="PS50084">
    <property type="entry name" value="KH_TYPE_1"/>
    <property type="match status" value="1"/>
</dbReference>
<evidence type="ECO:0000259" key="6">
    <source>
        <dbReference type="SMART" id="SM00322"/>
    </source>
</evidence>
<evidence type="ECO:0000256" key="4">
    <source>
        <dbReference type="PROSITE-ProRule" id="PRU00117"/>
    </source>
</evidence>
<keyword evidence="1" id="KW-0677">Repeat</keyword>
<evidence type="ECO:0000313" key="8">
    <source>
        <dbReference type="Proteomes" id="UP000324832"/>
    </source>
</evidence>
<dbReference type="SMART" id="SM00322">
    <property type="entry name" value="KH"/>
    <property type="match status" value="1"/>
</dbReference>
<reference evidence="7 8" key="1">
    <citation type="submission" date="2017-07" db="EMBL/GenBank/DDBJ databases">
        <authorList>
            <person name="Talla V."/>
            <person name="Backstrom N."/>
        </authorList>
    </citation>
    <scope>NUCLEOTIDE SEQUENCE [LARGE SCALE GENOMIC DNA]</scope>
</reference>
<dbReference type="EMBL" id="FZQP02006923">
    <property type="protein sequence ID" value="VVD05010.1"/>
    <property type="molecule type" value="Genomic_DNA"/>
</dbReference>